<sequence>MRAEILALLMGIVAPAVSQAASLTALRTLPAGTVIAEDDLALSPAAVGGIEDPAAAIGRQARTTIYEGRPLLAANLTNPTLVERNALVTVLYTRDGLSISTEGRALGRGGAGETIRVLNIASRVTLTATVNPDGTLSVVTRP</sequence>
<feature type="chain" id="PRO_5016480458" description="Flagella basal body P-ring formation protein FlgA" evidence="4">
    <location>
        <begin position="21"/>
        <end position="142"/>
    </location>
</feature>
<protein>
    <recommendedName>
        <fullName evidence="4">Flagella basal body P-ring formation protein FlgA</fullName>
    </recommendedName>
</protein>
<evidence type="ECO:0000256" key="4">
    <source>
        <dbReference type="RuleBase" id="RU362063"/>
    </source>
</evidence>
<dbReference type="Pfam" id="PF13144">
    <property type="entry name" value="ChapFlgA"/>
    <property type="match status" value="1"/>
</dbReference>
<dbReference type="InterPro" id="IPR036732">
    <property type="entry name" value="AFP_Neu5c_C_sf"/>
</dbReference>
<comment type="subcellular location">
    <subcellularLocation>
        <location evidence="1 4">Periplasm</location>
    </subcellularLocation>
</comment>
<dbReference type="Gene3D" id="2.30.30.760">
    <property type="match status" value="1"/>
</dbReference>
<dbReference type="SUPFAM" id="SSF51269">
    <property type="entry name" value="AFP III-like domain"/>
    <property type="match status" value="1"/>
</dbReference>
<proteinExistence type="inferred from homology"/>
<dbReference type="SMART" id="SM00858">
    <property type="entry name" value="SAF"/>
    <property type="match status" value="1"/>
</dbReference>
<name>A0A344PGR7_9RHOB</name>
<keyword evidence="6" id="KW-0282">Flagellum</keyword>
<dbReference type="GO" id="GO:0044780">
    <property type="term" value="P:bacterial-type flagellum assembly"/>
    <property type="evidence" value="ECO:0007669"/>
    <property type="project" value="InterPro"/>
</dbReference>
<dbReference type="RefSeq" id="WP_114074891.1">
    <property type="nucleotide sequence ID" value="NZ_CP030918.1"/>
</dbReference>
<keyword evidence="3 4" id="KW-0574">Periplasm</keyword>
<dbReference type="Proteomes" id="UP000252023">
    <property type="component" value="Chromosome"/>
</dbReference>
<dbReference type="KEGG" id="pars:DRW48_01630"/>
<keyword evidence="6" id="KW-0966">Cell projection</keyword>
<dbReference type="GO" id="GO:0042597">
    <property type="term" value="C:periplasmic space"/>
    <property type="evidence" value="ECO:0007669"/>
    <property type="project" value="UniProtKB-SubCell"/>
</dbReference>
<dbReference type="Gene3D" id="3.90.1210.10">
    <property type="entry name" value="Antifreeze-like/N-acetylneuraminic acid synthase C-terminal domain"/>
    <property type="match status" value="1"/>
</dbReference>
<dbReference type="PANTHER" id="PTHR36307:SF1">
    <property type="entry name" value="FLAGELLA BASAL BODY P-RING FORMATION PROTEIN FLGA"/>
    <property type="match status" value="1"/>
</dbReference>
<dbReference type="CDD" id="cd11614">
    <property type="entry name" value="SAF_CpaB_FlgA_like"/>
    <property type="match status" value="1"/>
</dbReference>
<dbReference type="AlphaFoldDB" id="A0A344PGR7"/>
<keyword evidence="6" id="KW-0969">Cilium</keyword>
<dbReference type="InterPro" id="IPR013974">
    <property type="entry name" value="SAF"/>
</dbReference>
<evidence type="ECO:0000313" key="6">
    <source>
        <dbReference type="EMBL" id="AXC48572.1"/>
    </source>
</evidence>
<dbReference type="OrthoDB" id="7619725at2"/>
<gene>
    <name evidence="6" type="primary">flgA</name>
    <name evidence="6" type="ORF">DRW48_01630</name>
</gene>
<dbReference type="InterPro" id="IPR017585">
    <property type="entry name" value="SAF_FlgA"/>
</dbReference>
<organism evidence="6 7">
    <name type="scientific">Paracoccus suum</name>
    <dbReference type="NCBI Taxonomy" id="2259340"/>
    <lineage>
        <taxon>Bacteria</taxon>
        <taxon>Pseudomonadati</taxon>
        <taxon>Pseudomonadota</taxon>
        <taxon>Alphaproteobacteria</taxon>
        <taxon>Rhodobacterales</taxon>
        <taxon>Paracoccaceae</taxon>
        <taxon>Paracoccus</taxon>
    </lineage>
</organism>
<evidence type="ECO:0000256" key="1">
    <source>
        <dbReference type="ARBA" id="ARBA00004418"/>
    </source>
</evidence>
<keyword evidence="7" id="KW-1185">Reference proteome</keyword>
<keyword evidence="2 4" id="KW-0732">Signal</keyword>
<comment type="function">
    <text evidence="4">Involved in the assembly process of the P-ring formation. It may associate with FlgF on the rod constituting a structure essential for the P-ring assembly or may act as a modulator protein for the P-ring assembly.</text>
</comment>
<reference evidence="7" key="1">
    <citation type="submission" date="2018-07" db="EMBL/GenBank/DDBJ databases">
        <title>Genome sequencing of Paracoccus sp. SC2-6.</title>
        <authorList>
            <person name="Heo J."/>
            <person name="Kim S.-J."/>
            <person name="Kwon S.-W."/>
        </authorList>
    </citation>
    <scope>NUCLEOTIDE SEQUENCE [LARGE SCALE GENOMIC DNA]</scope>
    <source>
        <strain evidence="7">SC2-6</strain>
    </source>
</reference>
<dbReference type="EMBL" id="CP030918">
    <property type="protein sequence ID" value="AXC48572.1"/>
    <property type="molecule type" value="Genomic_DNA"/>
</dbReference>
<evidence type="ECO:0000259" key="5">
    <source>
        <dbReference type="SMART" id="SM00858"/>
    </source>
</evidence>
<dbReference type="InterPro" id="IPR039246">
    <property type="entry name" value="Flagellar_FlgA"/>
</dbReference>
<evidence type="ECO:0000313" key="7">
    <source>
        <dbReference type="Proteomes" id="UP000252023"/>
    </source>
</evidence>
<evidence type="ECO:0000256" key="2">
    <source>
        <dbReference type="ARBA" id="ARBA00022729"/>
    </source>
</evidence>
<accession>A0A344PGR7</accession>
<dbReference type="PANTHER" id="PTHR36307">
    <property type="entry name" value="FLAGELLA BASAL BODY P-RING FORMATION PROTEIN FLGA"/>
    <property type="match status" value="1"/>
</dbReference>
<comment type="similarity">
    <text evidence="4">Belongs to the FlgA family.</text>
</comment>
<feature type="signal peptide" evidence="4">
    <location>
        <begin position="1"/>
        <end position="20"/>
    </location>
</feature>
<feature type="domain" description="SAF" evidence="5">
    <location>
        <begin position="20"/>
        <end position="77"/>
    </location>
</feature>
<dbReference type="NCBIfam" id="TIGR03170">
    <property type="entry name" value="flgA_cterm"/>
    <property type="match status" value="1"/>
</dbReference>
<keyword evidence="4" id="KW-1005">Bacterial flagellum biogenesis</keyword>
<evidence type="ECO:0000256" key="3">
    <source>
        <dbReference type="ARBA" id="ARBA00022764"/>
    </source>
</evidence>